<keyword evidence="2" id="KW-1185">Reference proteome</keyword>
<reference evidence="1 2" key="1">
    <citation type="submission" date="2013-02" db="EMBL/GenBank/DDBJ databases">
        <authorList>
            <person name="Genoscope - CEA"/>
        </authorList>
    </citation>
    <scope>NUCLEOTIDE SEQUENCE [LARGE SCALE GENOMIC DNA]</scope>
    <source>
        <strain evidence="1 2">STM 2683</strain>
    </source>
</reference>
<gene>
    <name evidence="1" type="ORF">MESS2_350051</name>
</gene>
<comment type="caution">
    <text evidence="1">The sequence shown here is derived from an EMBL/GenBank/DDBJ whole genome shotgun (WGS) entry which is preliminary data.</text>
</comment>
<dbReference type="AlphaFoldDB" id="M5EPJ6"/>
<accession>M5EPJ6</accession>
<protein>
    <submittedName>
        <fullName evidence="1">Uncharacterized protein</fullName>
    </submittedName>
</protein>
<name>M5EPJ6_9HYPH</name>
<evidence type="ECO:0000313" key="2">
    <source>
        <dbReference type="Proteomes" id="UP000012062"/>
    </source>
</evidence>
<dbReference type="Proteomes" id="UP000012062">
    <property type="component" value="Unassembled WGS sequence"/>
</dbReference>
<evidence type="ECO:0000313" key="1">
    <source>
        <dbReference type="EMBL" id="CCV06679.1"/>
    </source>
</evidence>
<proteinExistence type="predicted"/>
<sequence>MPPQQGYRLPDFVDDVLRFRAHGCSFCPVLEMVPCCLETVWKFYSGGHLMAFSALPVLTDPNVRCAPVLETTTI</sequence>
<dbReference type="EMBL" id="CAUM01000101">
    <property type="protein sequence ID" value="CCV06679.1"/>
    <property type="molecule type" value="Genomic_DNA"/>
</dbReference>
<organism evidence="1 2">
    <name type="scientific">Mesorhizobium metallidurans STM 2683</name>
    <dbReference type="NCBI Taxonomy" id="1297569"/>
    <lineage>
        <taxon>Bacteria</taxon>
        <taxon>Pseudomonadati</taxon>
        <taxon>Pseudomonadota</taxon>
        <taxon>Alphaproteobacteria</taxon>
        <taxon>Hyphomicrobiales</taxon>
        <taxon>Phyllobacteriaceae</taxon>
        <taxon>Mesorhizobium</taxon>
    </lineage>
</organism>